<dbReference type="Proteomes" id="UP001056873">
    <property type="component" value="Chromosome"/>
</dbReference>
<keyword evidence="3" id="KW-1185">Reference proteome</keyword>
<evidence type="ECO:0000313" key="2">
    <source>
        <dbReference type="EMBL" id="USV01782.1"/>
    </source>
</evidence>
<dbReference type="Pfam" id="PF12545">
    <property type="entry name" value="DUF3739"/>
    <property type="match status" value="1"/>
</dbReference>
<gene>
    <name evidence="2" type="ORF">KFQ06_04470</name>
</gene>
<reference evidence="2" key="1">
    <citation type="journal article" date="2022" name="BMC Genomics">
        <title>Genome sequence of the entomopathogenic Serratia entomophila isolate 626 and characterisation of the species specific itaconate degradation pathway.</title>
        <authorList>
            <person name="Vaughan A.L."/>
            <person name="Altermann E."/>
            <person name="Glare T.R."/>
            <person name="Hurst M.R.H."/>
        </authorList>
    </citation>
    <scope>NUCLEOTIDE SEQUENCE</scope>
    <source>
        <strain evidence="2">626</strain>
    </source>
</reference>
<protein>
    <submittedName>
        <fullName evidence="2">Filamentous hemagglutinin family protein</fullName>
    </submittedName>
</protein>
<dbReference type="InterPro" id="IPR021026">
    <property type="entry name" value="Filamn_hemagglutn_DUF3739"/>
</dbReference>
<sequence>MQTWLAPLYLEDPLAAKLTQRAGAGLALHAGDSVASTSANQRPGLAAQVEKGATIGVDPGQSIEIGSLNQLTVQGTLNAWSGSILLNQYKPELQLGASGKANGRSIWIGETARLDVAARAATATDVYGRRYGWVPDGGTIRIGGHLNPETGAAEAVTANAPEAFVVVRPGAVLDASGTQAVLSVTQPAPAENANSPLGGLRLQPDVARPAWNDVRVASNGGSIGLVSYHGLYVDGELSARAGGPGAAGGTLAIALEAPEYGTYNVSWDGSMFPNPNVDDRVLAPREMVLAQQQGGSLLAGDLLPGELSDDLAYGTARLGVDRIQAGGFDNLALLSNGVLSFDGDVSLALGKSLQLYAGSLALAETAAADTRVDLSAPYLRLAGPTNLTAKADYFRHFTVLGGTSTRGSQARLHISGDLIDVRDSVTIGAHGDLKGMKDIPGGTAHYDWRGFEETELVSRGDIRFLKSVGLTSKNHTATVTELQAGGNLSLTAAQLYPATHAIANLSAGFIGKIDQFGNSSASYDPDSVLTLNRYGDEPRLPYSAFGMLTLNGGTINQGGILRAPQGQLFIGSGGRVNLLPGSLTSLSAAGLLMPYGGTTDNVHYTYDGKDVALVGMGAFSQLMFNAQSVKVDAGAVLDLSGGGELTGAGFVSGRGGSTDARYTPLVQVGSRGGFRLPGLATNPIYALVPGEQAGYAPVAAEGGAVDPQVGRQIVIGTGVPGLPAGTYTLMPSTYALLPGAFRVEINGLAGQAAANGPRVLRNGSYAVSATLGTVNTALRDALPSEVILTPAALLRQYSQYNEMGYADFARADAIRAGVPRAELLADGKRLGLQLRAGESDRRMFTFDGVGRFAAAEGGYGGTMLLLGDFSGNNRIEVLPEGGRPTEGYLSFYADDLNAINATRMIIGGDYAINYTGADGSHRGANYVRFRGQSTEVALRDGALLAAPEVFLLSTDRISLDPGASINTLGRGKGGFDANDGLIYASDQNNVLAVSNGRLQILPPSSSNRIGDIRIGVCEQGACAVPASLYSEGSIVIAAQDKFSLDPGTRFGTRRLVLAQPNVNVGSERDLSAAGARGVLPPGMQLSQALLDRLLRQDGSVGAPALQELELAAGNSFNFYGSGGLSTLDPATGQSFIDRLILNTPAIYGLGAADDVARIDTGTLVWTGATNEPGAVVNGGAGTGGGALQINAKRIEFGYGPQTQPDTLGEHERLLLGFRDVTLSASERITANNRGGLAVYQRQGDYSAEKGYAYSGGNLHVNTPLLTGEAGSINHLRAGGSLSVTSPAAAGPAGEKNDALGAELSLTAESIDLDTRITLPSGKLTLAASQNIALRDGARIDVAGMAVPFNDITKYSWGGEVVLQSERGDISQAPGAIVDLSAQYNRGGILRAVALGAEAGTLDLRGQILGGASGEYDAGGTYVPYDAGGVELRAQRIEDFAALNRRLNDGAVFGARSFQIKQGSLTIGDEVKARAIDISLDGGSLRVSGVVDASGAQVGSIRLAARDGLTLGSEAVLDARGTALRVDSYGRIIDSPNRATVELNAGNGRLVLQDGALIDLRHGTETATGDGPGQNDGQMRGTLELNAQRLGGAQGDDVAIDAGGSLDIRGARSIAVNGVQSYDDAGYGTDPAAAGRPYQVIDQAYLDAKHADSQVFMSRLLANDGGLRARLAGLRRYSDAFHLRPGVEIVSRTPDGDMVVQGDLDLSGYRYAGVNPHTRQTTVYGSGEPGTLVVRAGGSLDIYGSVNDGFSPPPATPDDNGWVLTAGLSSFDGQVVVPQGGLTLATGTQFRPGVVLNYDVPLQASQLGKGVRLPVAATLEQTLTLSAGTVLSGDVFDATHALLYRAGTLLSQDVTLQPGATLGVGTVMPQSAAVQALLWPKGVPLPDNGFSANEGIMWKLAADTALPVGALIPTDTTVVLPGGVGSVALRAPAAGRQGGNWALAPMLPEGSQSWSMRWVSGADTAAADTRATQPAADAGSLRLADTHYSVRMANQLVPGTGTPGKYIWGPGAGEVGFEPGAPMDDYWVQLLTDWDAIGDPYYAEQIEPGKPAEYAPAPVPNAPALSVLRTGTGDLDLAAAGDFRFVSPYGIYTAGSPSAPLAAADGSDRYNQRRGHSGNKVAGSVLGPVNAEYESLVDGGSQYQAWYPEKGGNVLVRTGRNVLGDIMLRQQTQADPADPYNRLPSSTLSAGVGNWLWRQGGGSAADDVPTSWWINFGTYAVQTPYALDGAAAFQSGFVGIGTLGGGNLTLDVSGSLGTQDVLATRSEQNYGQGGVRSQGLVLAVGSTGRVAPGGALLLTGGGDLSVRVSGLTNPNVAASSIQSGYGVLDAPDINGVLVNLRGHARFDSGAIGAVDPLYKLVSNEIDALHPYDIRAFDAFEAGSANTSGGLVVMPGDATFSLNTRGDLVLSAAGDPGRVPINNAVPFTHNGSPFEGGLSWFSLWAPHTAIDLFSAGGNLTPISSLNQDIANIRASNYLPSDGRYVYPSILRAAAASGSLYYGNSLSQTDLPYGLLLAPSTSGEGQLELLARHSIYAGGMTISQSGAQPAAMATPFNPGFIGFSDWDVVARNESSEGILSRFTGGTQRYPLFAFGPNSAADGQVVSNPARFYAVDGDIVGLRTGAIFTFSAGPRVGQSWYEGGPVRIMAGRDIVNAGTPLGKAISGPQEIGNDGFASSSITSNLIVHGNPNDISLVSAGRDILYGNFNIAGPGLLEITAGRNLLQEDKAALNSIGPITTAINQDGSRAGGAGITVSAGMGAQGADYAGFAQRYLDAANQAQAGVPLADQPGKVAKTYESELSGWLAARFGFSGAADEALGYFLALPAEQQRVFLRQIYFAELKASGREYNDVSDSRWGSYLRGRQAIALLFPETDAQGRPRVYRGDVLIYGDAGIQSQFGGDIQVLTPGGAQTYGREGEAPPARLGTPGVITLGSGDIQMYALNSILLGQSRIMTTFGGAIQAWSAEGDINAGRGSKTSLVYTPPKREYDGWGNVTLSPQVPSTGAGIATLNPIPEVPPGDIDLIAPLGTIDAGEAGIRFSGNLNIAALQVVNAANILGQGKATGIPMTAAVNVGALTAASQAAGSAVQAVEQASRQAQRNQPSLISVEVLGYGNERLEAGGAMAPPQQPCRLAITMAARCRCWGRGR</sequence>
<feature type="domain" description="DUF3739" evidence="1">
    <location>
        <begin position="2955"/>
        <end position="3064"/>
    </location>
</feature>
<dbReference type="EMBL" id="CP074347">
    <property type="protein sequence ID" value="USV01782.1"/>
    <property type="molecule type" value="Genomic_DNA"/>
</dbReference>
<proteinExistence type="predicted"/>
<dbReference type="RefSeq" id="WP_252961445.1">
    <property type="nucleotide sequence ID" value="NZ_CP074347.1"/>
</dbReference>
<accession>A0ABY5CUY1</accession>
<evidence type="ECO:0000313" key="3">
    <source>
        <dbReference type="Proteomes" id="UP001056873"/>
    </source>
</evidence>
<evidence type="ECO:0000259" key="1">
    <source>
        <dbReference type="Pfam" id="PF12545"/>
    </source>
</evidence>
<organism evidence="2 3">
    <name type="scientific">Serratia entomophila</name>
    <dbReference type="NCBI Taxonomy" id="42906"/>
    <lineage>
        <taxon>Bacteria</taxon>
        <taxon>Pseudomonadati</taxon>
        <taxon>Pseudomonadota</taxon>
        <taxon>Gammaproteobacteria</taxon>
        <taxon>Enterobacterales</taxon>
        <taxon>Yersiniaceae</taxon>
        <taxon>Serratia</taxon>
    </lineage>
</organism>
<name>A0ABY5CUY1_9GAMM</name>